<keyword evidence="1" id="KW-1133">Transmembrane helix</keyword>
<keyword evidence="1" id="KW-0472">Membrane</keyword>
<evidence type="ECO:0000313" key="2">
    <source>
        <dbReference type="EMBL" id="MPC93564.1"/>
    </source>
</evidence>
<evidence type="ECO:0000256" key="1">
    <source>
        <dbReference type="SAM" id="Phobius"/>
    </source>
</evidence>
<protein>
    <submittedName>
        <fullName evidence="2">Uncharacterized protein</fullName>
    </submittedName>
</protein>
<reference evidence="2 3" key="1">
    <citation type="submission" date="2019-05" db="EMBL/GenBank/DDBJ databases">
        <title>Another draft genome of Portunus trituberculatus and its Hox gene families provides insights of decapod evolution.</title>
        <authorList>
            <person name="Jeong J.-H."/>
            <person name="Song I."/>
            <person name="Kim S."/>
            <person name="Choi T."/>
            <person name="Kim D."/>
            <person name="Ryu S."/>
            <person name="Kim W."/>
        </authorList>
    </citation>
    <scope>NUCLEOTIDE SEQUENCE [LARGE SCALE GENOMIC DNA]</scope>
    <source>
        <tissue evidence="2">Muscle</tissue>
    </source>
</reference>
<accession>A0A5B7JMK6</accession>
<keyword evidence="1" id="KW-0812">Transmembrane</keyword>
<evidence type="ECO:0000313" key="3">
    <source>
        <dbReference type="Proteomes" id="UP000324222"/>
    </source>
</evidence>
<dbReference type="EMBL" id="VSRR010095293">
    <property type="protein sequence ID" value="MPC93564.1"/>
    <property type="molecule type" value="Genomic_DNA"/>
</dbReference>
<dbReference type="Proteomes" id="UP000324222">
    <property type="component" value="Unassembled WGS sequence"/>
</dbReference>
<keyword evidence="3" id="KW-1185">Reference proteome</keyword>
<comment type="caution">
    <text evidence="2">The sequence shown here is derived from an EMBL/GenBank/DDBJ whole genome shotgun (WGS) entry which is preliminary data.</text>
</comment>
<gene>
    <name evidence="2" type="ORF">E2C01_088697</name>
</gene>
<organism evidence="2 3">
    <name type="scientific">Portunus trituberculatus</name>
    <name type="common">Swimming crab</name>
    <name type="synonym">Neptunus trituberculatus</name>
    <dbReference type="NCBI Taxonomy" id="210409"/>
    <lineage>
        <taxon>Eukaryota</taxon>
        <taxon>Metazoa</taxon>
        <taxon>Ecdysozoa</taxon>
        <taxon>Arthropoda</taxon>
        <taxon>Crustacea</taxon>
        <taxon>Multicrustacea</taxon>
        <taxon>Malacostraca</taxon>
        <taxon>Eumalacostraca</taxon>
        <taxon>Eucarida</taxon>
        <taxon>Decapoda</taxon>
        <taxon>Pleocyemata</taxon>
        <taxon>Brachyura</taxon>
        <taxon>Eubrachyura</taxon>
        <taxon>Portunoidea</taxon>
        <taxon>Portunidae</taxon>
        <taxon>Portuninae</taxon>
        <taxon>Portunus</taxon>
    </lineage>
</organism>
<name>A0A5B7JMK6_PORTR</name>
<proteinExistence type="predicted"/>
<feature type="transmembrane region" description="Helical" evidence="1">
    <location>
        <begin position="17"/>
        <end position="37"/>
    </location>
</feature>
<sequence length="45" mass="4675">MAEARVMVPVEGEVSGGILQDAAMLMVMAMVMVGALGKCMGDDMK</sequence>
<dbReference type="AlphaFoldDB" id="A0A5B7JMK6"/>